<name>A0A0K1RCP2_9CORY</name>
<dbReference type="AlphaFoldDB" id="A0A0K1RCP2"/>
<dbReference type="EMBL" id="CP012342">
    <property type="protein sequence ID" value="AKV59174.1"/>
    <property type="molecule type" value="Genomic_DNA"/>
</dbReference>
<sequence length="130" mass="14104">MIHWLPTTDPSALDTLDILANTDPLAQPLAGSFRQYSIERDWRGDSFNVEITYPNVTYPELGCRGTLEPTPPGHAGQAGFIEHITEGTCDDGGTWHLLLDAASLQAGAPAIYKARYVAPDGRYVADGGFR</sequence>
<dbReference type="KEGG" id="crie:AK829_08430"/>
<gene>
    <name evidence="1" type="ORF">AK829_08430</name>
</gene>
<organism evidence="1 2">
    <name type="scientific">Corynebacterium riegelii</name>
    <dbReference type="NCBI Taxonomy" id="156976"/>
    <lineage>
        <taxon>Bacteria</taxon>
        <taxon>Bacillati</taxon>
        <taxon>Actinomycetota</taxon>
        <taxon>Actinomycetes</taxon>
        <taxon>Mycobacteriales</taxon>
        <taxon>Corynebacteriaceae</taxon>
        <taxon>Corynebacterium</taxon>
    </lineage>
</organism>
<protein>
    <submittedName>
        <fullName evidence="1">Uncharacterized protein</fullName>
    </submittedName>
</protein>
<keyword evidence="2" id="KW-1185">Reference proteome</keyword>
<accession>A0A0K1RCP2</accession>
<evidence type="ECO:0000313" key="2">
    <source>
        <dbReference type="Proteomes" id="UP000060016"/>
    </source>
</evidence>
<reference evidence="1 2" key="1">
    <citation type="submission" date="2015-08" db="EMBL/GenBank/DDBJ databases">
        <authorList>
            <person name="Babu N.S."/>
            <person name="Beckwith C.J."/>
            <person name="Beseler K.G."/>
            <person name="Brison A."/>
            <person name="Carone J.V."/>
            <person name="Caskin T.P."/>
            <person name="Diamond M."/>
            <person name="Durham M.E."/>
            <person name="Foxe J.M."/>
            <person name="Go M."/>
            <person name="Henderson B.A."/>
            <person name="Jones I.B."/>
            <person name="McGettigan J.A."/>
            <person name="Micheletti S.J."/>
            <person name="Nasrallah M.E."/>
            <person name="Ortiz D."/>
            <person name="Piller C.R."/>
            <person name="Privatt S.R."/>
            <person name="Schneider S.L."/>
            <person name="Sharp S."/>
            <person name="Smith T.C."/>
            <person name="Stanton J.D."/>
            <person name="Ullery H.E."/>
            <person name="Wilson R.J."/>
            <person name="Serrano M.G."/>
            <person name="Buck G."/>
            <person name="Lee V."/>
            <person name="Wang Y."/>
            <person name="Carvalho R."/>
            <person name="Voegtly L."/>
            <person name="Shi R."/>
            <person name="Duckworth R."/>
            <person name="Johnson A."/>
            <person name="Loviza R."/>
            <person name="Walstead R."/>
            <person name="Shah Z."/>
            <person name="Kiflezghi M."/>
            <person name="Wade K."/>
            <person name="Ball S.L."/>
            <person name="Bradley K.W."/>
            <person name="Asai D.J."/>
            <person name="Bowman C.A."/>
            <person name="Russell D.A."/>
            <person name="Pope W.H."/>
            <person name="Jacobs-Sera D."/>
            <person name="Hendrix R.W."/>
            <person name="Hatfull G.F."/>
        </authorList>
    </citation>
    <scope>NUCLEOTIDE SEQUENCE [LARGE SCALE GENOMIC DNA]</scope>
    <source>
        <strain evidence="1 2">PUDD_83A45</strain>
    </source>
</reference>
<proteinExistence type="predicted"/>
<dbReference type="Proteomes" id="UP000060016">
    <property type="component" value="Chromosome"/>
</dbReference>
<evidence type="ECO:0000313" key="1">
    <source>
        <dbReference type="EMBL" id="AKV59174.1"/>
    </source>
</evidence>
<dbReference type="PATRIC" id="fig|156976.3.peg.1684"/>